<feature type="non-terminal residue" evidence="1">
    <location>
        <position position="77"/>
    </location>
</feature>
<proteinExistence type="predicted"/>
<organism evidence="1 2">
    <name type="scientific">Salinimicrobium oceani</name>
    <dbReference type="NCBI Taxonomy" id="2722702"/>
    <lineage>
        <taxon>Bacteria</taxon>
        <taxon>Pseudomonadati</taxon>
        <taxon>Bacteroidota</taxon>
        <taxon>Flavobacteriia</taxon>
        <taxon>Flavobacteriales</taxon>
        <taxon>Flavobacteriaceae</taxon>
        <taxon>Salinimicrobium</taxon>
    </lineage>
</organism>
<dbReference type="EMBL" id="JAAVJR010001705">
    <property type="protein sequence ID" value="NJW55916.1"/>
    <property type="molecule type" value="Genomic_DNA"/>
</dbReference>
<gene>
    <name evidence="1" type="ORF">HC175_23670</name>
</gene>
<dbReference type="Gene3D" id="3.40.50.170">
    <property type="entry name" value="Formyl transferase, N-terminal domain"/>
    <property type="match status" value="1"/>
</dbReference>
<keyword evidence="2" id="KW-1185">Reference proteome</keyword>
<protein>
    <submittedName>
        <fullName evidence="1">Methionyl-tRNA formyltransferase</fullName>
    </submittedName>
</protein>
<evidence type="ECO:0000313" key="2">
    <source>
        <dbReference type="Proteomes" id="UP000703674"/>
    </source>
</evidence>
<dbReference type="PANTHER" id="PTHR11138:SF5">
    <property type="entry name" value="METHIONYL-TRNA FORMYLTRANSFERASE, MITOCHONDRIAL"/>
    <property type="match status" value="1"/>
</dbReference>
<comment type="caution">
    <text evidence="1">The sequence shown here is derived from an EMBL/GenBank/DDBJ whole genome shotgun (WGS) entry which is preliminary data.</text>
</comment>
<accession>A0ABX1DC12</accession>
<dbReference type="InterPro" id="IPR036477">
    <property type="entry name" value="Formyl_transf_N_sf"/>
</dbReference>
<dbReference type="Proteomes" id="UP000703674">
    <property type="component" value="Unassembled WGS sequence"/>
</dbReference>
<dbReference type="PANTHER" id="PTHR11138">
    <property type="entry name" value="METHIONYL-TRNA FORMYLTRANSFERASE"/>
    <property type="match status" value="1"/>
</dbReference>
<name>A0ABX1DC12_9FLAO</name>
<reference evidence="1 2" key="1">
    <citation type="submission" date="2020-03" db="EMBL/GenBank/DDBJ databases">
        <title>Salinimicrobium sp. nov, isolated from SCS.</title>
        <authorList>
            <person name="Cao W.R."/>
        </authorList>
    </citation>
    <scope>NUCLEOTIDE SEQUENCE [LARGE SCALE GENOMIC DNA]</scope>
    <source>
        <strain evidence="2">J15B91</strain>
    </source>
</reference>
<evidence type="ECO:0000313" key="1">
    <source>
        <dbReference type="EMBL" id="NJW55916.1"/>
    </source>
</evidence>
<sequence length="77" mass="8423">MRDLKIVFMGTPEFAVFTLKTIVEAGFNVVGVITAPDKPAGRGRKLQESAVKKYAGEQGLKVLQPTNLKSEAFLEEL</sequence>
<dbReference type="SUPFAM" id="SSF53328">
    <property type="entry name" value="Formyltransferase"/>
    <property type="match status" value="1"/>
</dbReference>